<feature type="active site" description="Proton acceptor" evidence="8">
    <location>
        <position position="68"/>
    </location>
</feature>
<dbReference type="Gene3D" id="3.40.50.10860">
    <property type="entry name" value="Leucine Dehydrogenase, chain A, domain 1"/>
    <property type="match status" value="1"/>
</dbReference>
<evidence type="ECO:0000313" key="13">
    <source>
        <dbReference type="Proteomes" id="UP001293718"/>
    </source>
</evidence>
<evidence type="ECO:0000256" key="1">
    <source>
        <dbReference type="ARBA" id="ARBA00004871"/>
    </source>
</evidence>
<feature type="domain" description="Quinate/shikimate 5-dehydrogenase/glutamyl-tRNA reductase" evidence="9">
    <location>
        <begin position="120"/>
        <end position="199"/>
    </location>
</feature>
<dbReference type="HAMAP" id="MF_00222">
    <property type="entry name" value="Shikimate_DH_AroE"/>
    <property type="match status" value="1"/>
</dbReference>
<dbReference type="SUPFAM" id="SSF51735">
    <property type="entry name" value="NAD(P)-binding Rossmann-fold domains"/>
    <property type="match status" value="1"/>
</dbReference>
<feature type="binding site" evidence="8">
    <location>
        <begin position="153"/>
        <end position="158"/>
    </location>
    <ligand>
        <name>NADP(+)</name>
        <dbReference type="ChEBI" id="CHEBI:58349"/>
    </ligand>
</feature>
<dbReference type="InterPro" id="IPR013708">
    <property type="entry name" value="Shikimate_DH-bd_N"/>
</dbReference>
<comment type="function">
    <text evidence="8">Involved in the biosynthesis of the chorismate, which leads to the biosynthesis of aromatic amino acids. Catalyzes the reversible NADPH linked reduction of 3-dehydroshikimate (DHSA) to yield shikimate (SA).</text>
</comment>
<feature type="binding site" evidence="8">
    <location>
        <begin position="129"/>
        <end position="133"/>
    </location>
    <ligand>
        <name>NADP(+)</name>
        <dbReference type="ChEBI" id="CHEBI:58349"/>
    </ligand>
</feature>
<dbReference type="Pfam" id="PF18317">
    <property type="entry name" value="SDH_C"/>
    <property type="match status" value="1"/>
</dbReference>
<dbReference type="NCBIfam" id="NF001310">
    <property type="entry name" value="PRK00258.1-2"/>
    <property type="match status" value="1"/>
</dbReference>
<gene>
    <name evidence="8 12" type="primary">aroE</name>
    <name evidence="12" type="ORF">SM757_31870</name>
</gene>
<keyword evidence="5 8" id="KW-0560">Oxidoreductase</keyword>
<dbReference type="InterPro" id="IPR041121">
    <property type="entry name" value="SDH_C"/>
</dbReference>
<protein>
    <recommendedName>
        <fullName evidence="2 8">Shikimate dehydrogenase (NADP(+))</fullName>
        <shortName evidence="8">SDH</shortName>
        <ecNumber evidence="2 8">1.1.1.25</ecNumber>
    </recommendedName>
</protein>
<sequence length="278" mass="28855">MSDLDRYAVFGHPVQHSMSPQIHQAFAEQTGQCLAYSRLWAPLDGFEAVLRAFVAGGGRGANVTVPFKFEALRLATRRTGRAELAQAANVLSFEGEEIVADNSDGVGLVRDIEANAGCALGGRRLLLVGAGGAGAGVLGPLLQAAPAELVVVNRTEERAQDLVLRHAELAQASGVRLHTATLHAPGEGFDVVINASASSLEGAASPVPASALGSGALAVDLMYGPKAQPFMDWARLHGAQPRDGLGMLVEQAAEAFAAWRGVRPDTAPVLAALRALKG</sequence>
<keyword evidence="3 8" id="KW-0028">Amino-acid biosynthesis</keyword>
<accession>A0ABU5IQL2</accession>
<proteinExistence type="inferred from homology"/>
<dbReference type="PANTHER" id="PTHR21089">
    <property type="entry name" value="SHIKIMATE DEHYDROGENASE"/>
    <property type="match status" value="1"/>
</dbReference>
<feature type="binding site" evidence="8">
    <location>
        <position position="221"/>
    </location>
    <ligand>
        <name>NADP(+)</name>
        <dbReference type="ChEBI" id="CHEBI:58349"/>
    </ligand>
</feature>
<reference evidence="12 13" key="1">
    <citation type="submission" date="2023-11" db="EMBL/GenBank/DDBJ databases">
        <title>Draft genome of Azohydromonas lata strain H1 (DSM1123), a polyhydroxyalkanoate producer.</title>
        <authorList>
            <person name="Traversa D."/>
            <person name="D'Addabbo P."/>
            <person name="Pazzani C."/>
            <person name="Manzari C."/>
            <person name="Chiara M."/>
            <person name="Scrascia M."/>
        </authorList>
    </citation>
    <scope>NUCLEOTIDE SEQUENCE [LARGE SCALE GENOMIC DNA]</scope>
    <source>
        <strain evidence="12 13">H1</strain>
    </source>
</reference>
<comment type="similarity">
    <text evidence="8">Belongs to the shikimate dehydrogenase family.</text>
</comment>
<dbReference type="Pfam" id="PF08501">
    <property type="entry name" value="Shikimate_dh_N"/>
    <property type="match status" value="1"/>
</dbReference>
<evidence type="ECO:0000256" key="5">
    <source>
        <dbReference type="ARBA" id="ARBA00023002"/>
    </source>
</evidence>
<name>A0ABU5IQL2_9BURK</name>
<evidence type="ECO:0000313" key="12">
    <source>
        <dbReference type="EMBL" id="MDZ5461181.1"/>
    </source>
</evidence>
<comment type="caution">
    <text evidence="12">The sequence shown here is derived from an EMBL/GenBank/DDBJ whole genome shotgun (WGS) entry which is preliminary data.</text>
</comment>
<feature type="binding site" evidence="8">
    <location>
        <begin position="17"/>
        <end position="19"/>
    </location>
    <ligand>
        <name>shikimate</name>
        <dbReference type="ChEBI" id="CHEBI:36208"/>
    </ligand>
</feature>
<feature type="binding site" evidence="8">
    <location>
        <position position="64"/>
    </location>
    <ligand>
        <name>shikimate</name>
        <dbReference type="ChEBI" id="CHEBI:36208"/>
    </ligand>
</feature>
<dbReference type="EMBL" id="JAXOJX010000100">
    <property type="protein sequence ID" value="MDZ5461181.1"/>
    <property type="molecule type" value="Genomic_DNA"/>
</dbReference>
<dbReference type="InterPro" id="IPR046346">
    <property type="entry name" value="Aminoacid_DH-like_N_sf"/>
</dbReference>
<dbReference type="PANTHER" id="PTHR21089:SF1">
    <property type="entry name" value="BIFUNCTIONAL 3-DEHYDROQUINATE DEHYDRATASE_SHIKIMATE DEHYDROGENASE, CHLOROPLASTIC"/>
    <property type="match status" value="1"/>
</dbReference>
<evidence type="ECO:0000256" key="8">
    <source>
        <dbReference type="HAMAP-Rule" id="MF_00222"/>
    </source>
</evidence>
<organism evidence="12 13">
    <name type="scientific">Azohydromonas lata</name>
    <dbReference type="NCBI Taxonomy" id="45677"/>
    <lineage>
        <taxon>Bacteria</taxon>
        <taxon>Pseudomonadati</taxon>
        <taxon>Pseudomonadota</taxon>
        <taxon>Betaproteobacteria</taxon>
        <taxon>Burkholderiales</taxon>
        <taxon>Sphaerotilaceae</taxon>
        <taxon>Azohydromonas</taxon>
    </lineage>
</organism>
<keyword evidence="6 8" id="KW-0057">Aromatic amino acid biosynthesis</keyword>
<evidence type="ECO:0000259" key="10">
    <source>
        <dbReference type="Pfam" id="PF08501"/>
    </source>
</evidence>
<comment type="caution">
    <text evidence="8">Lacks conserved residue(s) required for the propagation of feature annotation.</text>
</comment>
<dbReference type="NCBIfam" id="TIGR00507">
    <property type="entry name" value="aroE"/>
    <property type="match status" value="1"/>
</dbReference>
<comment type="subunit">
    <text evidence="8">Homodimer.</text>
</comment>
<evidence type="ECO:0000259" key="9">
    <source>
        <dbReference type="Pfam" id="PF01488"/>
    </source>
</evidence>
<dbReference type="Pfam" id="PF01488">
    <property type="entry name" value="Shikimate_DH"/>
    <property type="match status" value="1"/>
</dbReference>
<dbReference type="GO" id="GO:0004764">
    <property type="term" value="F:shikimate 3-dehydrogenase (NADP+) activity"/>
    <property type="evidence" value="ECO:0007669"/>
    <property type="project" value="UniProtKB-EC"/>
</dbReference>
<evidence type="ECO:0000256" key="2">
    <source>
        <dbReference type="ARBA" id="ARBA00012962"/>
    </source>
</evidence>
<dbReference type="Proteomes" id="UP001293718">
    <property type="component" value="Unassembled WGS sequence"/>
</dbReference>
<keyword evidence="13" id="KW-1185">Reference proteome</keyword>
<feature type="binding site" evidence="8">
    <location>
        <position position="89"/>
    </location>
    <ligand>
        <name>shikimate</name>
        <dbReference type="ChEBI" id="CHEBI:36208"/>
    </ligand>
</feature>
<keyword evidence="4 8" id="KW-0521">NADP</keyword>
<evidence type="ECO:0000256" key="4">
    <source>
        <dbReference type="ARBA" id="ARBA00022857"/>
    </source>
</evidence>
<evidence type="ECO:0000259" key="11">
    <source>
        <dbReference type="Pfam" id="PF18317"/>
    </source>
</evidence>
<evidence type="ECO:0000256" key="3">
    <source>
        <dbReference type="ARBA" id="ARBA00022605"/>
    </source>
</evidence>
<feature type="binding site" evidence="8">
    <location>
        <position position="223"/>
    </location>
    <ligand>
        <name>shikimate</name>
        <dbReference type="ChEBI" id="CHEBI:36208"/>
    </ligand>
</feature>
<feature type="binding site" evidence="8">
    <location>
        <position position="244"/>
    </location>
    <ligand>
        <name>NADP(+)</name>
        <dbReference type="ChEBI" id="CHEBI:58349"/>
    </ligand>
</feature>
<comment type="pathway">
    <text evidence="1 8">Metabolic intermediate biosynthesis; chorismate biosynthesis; chorismate from D-erythrose 4-phosphate and phosphoenolpyruvate: step 4/7.</text>
</comment>
<dbReference type="InterPro" id="IPR036291">
    <property type="entry name" value="NAD(P)-bd_dom_sf"/>
</dbReference>
<dbReference type="InterPro" id="IPR006151">
    <property type="entry name" value="Shikm_DH/Glu-tRNA_Rdtase"/>
</dbReference>
<dbReference type="InterPro" id="IPR011342">
    <property type="entry name" value="Shikimate_DH"/>
</dbReference>
<feature type="domain" description="Shikimate dehydrogenase substrate binding N-terminal" evidence="10">
    <location>
        <begin position="9"/>
        <end position="91"/>
    </location>
</feature>
<comment type="catalytic activity">
    <reaction evidence="7 8">
        <text>shikimate + NADP(+) = 3-dehydroshikimate + NADPH + H(+)</text>
        <dbReference type="Rhea" id="RHEA:17737"/>
        <dbReference type="ChEBI" id="CHEBI:15378"/>
        <dbReference type="ChEBI" id="CHEBI:16630"/>
        <dbReference type="ChEBI" id="CHEBI:36208"/>
        <dbReference type="ChEBI" id="CHEBI:57783"/>
        <dbReference type="ChEBI" id="CHEBI:58349"/>
        <dbReference type="EC" id="1.1.1.25"/>
    </reaction>
</comment>
<feature type="binding site" evidence="8">
    <location>
        <position position="251"/>
    </location>
    <ligand>
        <name>shikimate</name>
        <dbReference type="ChEBI" id="CHEBI:36208"/>
    </ligand>
</feature>
<evidence type="ECO:0000256" key="7">
    <source>
        <dbReference type="ARBA" id="ARBA00049442"/>
    </source>
</evidence>
<feature type="domain" description="SDH C-terminal" evidence="11">
    <location>
        <begin position="244"/>
        <end position="274"/>
    </location>
</feature>
<dbReference type="RefSeq" id="WP_322468423.1">
    <property type="nucleotide sequence ID" value="NZ_JAXOJX010000100.1"/>
</dbReference>
<dbReference type="InterPro" id="IPR022893">
    <property type="entry name" value="Shikimate_DH_fam"/>
</dbReference>
<evidence type="ECO:0000256" key="6">
    <source>
        <dbReference type="ARBA" id="ARBA00023141"/>
    </source>
</evidence>
<dbReference type="EC" id="1.1.1.25" evidence="2 8"/>
<feature type="binding site" evidence="8">
    <location>
        <position position="104"/>
    </location>
    <ligand>
        <name>shikimate</name>
        <dbReference type="ChEBI" id="CHEBI:36208"/>
    </ligand>
</feature>
<dbReference type="Gene3D" id="3.40.50.720">
    <property type="entry name" value="NAD(P)-binding Rossmann-like Domain"/>
    <property type="match status" value="1"/>
</dbReference>
<dbReference type="SUPFAM" id="SSF53223">
    <property type="entry name" value="Aminoacid dehydrogenase-like, N-terminal domain"/>
    <property type="match status" value="1"/>
</dbReference>